<dbReference type="AlphaFoldDB" id="A0A370FT07"/>
<dbReference type="Proteomes" id="UP000255265">
    <property type="component" value="Unassembled WGS sequence"/>
</dbReference>
<dbReference type="InterPro" id="IPR036624">
    <property type="entry name" value="Hcp1-lik_sf"/>
</dbReference>
<dbReference type="Gene3D" id="2.30.110.20">
    <property type="entry name" value="Hcp1-like"/>
    <property type="match status" value="1"/>
</dbReference>
<dbReference type="InterPro" id="IPR053165">
    <property type="entry name" value="HSI-I_assembly_Hcp1"/>
</dbReference>
<proteinExistence type="predicted"/>
<dbReference type="Pfam" id="PF05638">
    <property type="entry name" value="T6SS_HCP"/>
    <property type="match status" value="1"/>
</dbReference>
<sequence>MAVDMFLKIEGEPVKGESRDANHKEEIDILAWSWGMSQSGTMHQGGGGGAGKVNMQDISITKYVDSASHALILACCKGTHYDKMTLVVRKAGDNPLEYIKITMEEVIIASVSTGGSGGEDRLTENVSLNFAKVKFEYDPQTQKGGGKGVKTAGWNIAENKAFG</sequence>
<dbReference type="OrthoDB" id="5066999at2"/>
<comment type="caution">
    <text evidence="1">The sequence shown here is derived from an EMBL/GenBank/DDBJ whole genome shotgun (WGS) entry which is preliminary data.</text>
</comment>
<protein>
    <submittedName>
        <fullName evidence="1">Type VI secretion system secreted protein Hcp</fullName>
    </submittedName>
</protein>
<keyword evidence="2" id="KW-1185">Reference proteome</keyword>
<evidence type="ECO:0000313" key="2">
    <source>
        <dbReference type="Proteomes" id="UP000255265"/>
    </source>
</evidence>
<dbReference type="SUPFAM" id="SSF141452">
    <property type="entry name" value="Hcp1-like"/>
    <property type="match status" value="1"/>
</dbReference>
<dbReference type="EMBL" id="QQAV01000001">
    <property type="protein sequence ID" value="RDI29499.1"/>
    <property type="molecule type" value="Genomic_DNA"/>
</dbReference>
<dbReference type="PANTHER" id="PTHR36152:SF5">
    <property type="entry name" value="PROTEIN HCP1"/>
    <property type="match status" value="1"/>
</dbReference>
<dbReference type="PANTHER" id="PTHR36152">
    <property type="entry name" value="CYTOPLASMIC PROTEIN-RELATED"/>
    <property type="match status" value="1"/>
</dbReference>
<evidence type="ECO:0000313" key="1">
    <source>
        <dbReference type="EMBL" id="RDI29499.1"/>
    </source>
</evidence>
<dbReference type="RefSeq" id="WP_043114613.1">
    <property type="nucleotide sequence ID" value="NZ_CALFYD010000201.1"/>
</dbReference>
<name>A0A370FT07_9BURK</name>
<organism evidence="1 2">
    <name type="scientific">Pseudacidovorax intermedius</name>
    <dbReference type="NCBI Taxonomy" id="433924"/>
    <lineage>
        <taxon>Bacteria</taxon>
        <taxon>Pseudomonadati</taxon>
        <taxon>Pseudomonadota</taxon>
        <taxon>Betaproteobacteria</taxon>
        <taxon>Burkholderiales</taxon>
        <taxon>Comamonadaceae</taxon>
        <taxon>Pseudacidovorax</taxon>
    </lineage>
</organism>
<dbReference type="InterPro" id="IPR008514">
    <property type="entry name" value="T6SS_Hcp"/>
</dbReference>
<reference evidence="1 2" key="1">
    <citation type="submission" date="2018-07" db="EMBL/GenBank/DDBJ databases">
        <title>Genomic Encyclopedia of Type Strains, Phase IV (KMG-IV): sequencing the most valuable type-strain genomes for metagenomic binning, comparative biology and taxonomic classification.</title>
        <authorList>
            <person name="Goeker M."/>
        </authorList>
    </citation>
    <scope>NUCLEOTIDE SEQUENCE [LARGE SCALE GENOMIC DNA]</scope>
    <source>
        <strain evidence="1 2">DSM 21352</strain>
    </source>
</reference>
<gene>
    <name evidence="1" type="ORF">DFR41_1011255</name>
</gene>
<accession>A0A370FT07</accession>